<feature type="transmembrane region" description="Helical" evidence="2">
    <location>
        <begin position="85"/>
        <end position="105"/>
    </location>
</feature>
<evidence type="ECO:0000313" key="4">
    <source>
        <dbReference type="Proteomes" id="UP000320672"/>
    </source>
</evidence>
<organism evidence="3 4">
    <name type="scientific">Roseimaritima multifibrata</name>
    <dbReference type="NCBI Taxonomy" id="1930274"/>
    <lineage>
        <taxon>Bacteria</taxon>
        <taxon>Pseudomonadati</taxon>
        <taxon>Planctomycetota</taxon>
        <taxon>Planctomycetia</taxon>
        <taxon>Pirellulales</taxon>
        <taxon>Pirellulaceae</taxon>
        <taxon>Roseimaritima</taxon>
    </lineage>
</organism>
<evidence type="ECO:0000256" key="1">
    <source>
        <dbReference type="SAM" id="MobiDB-lite"/>
    </source>
</evidence>
<reference evidence="3 4" key="1">
    <citation type="submission" date="2019-02" db="EMBL/GenBank/DDBJ databases">
        <title>Deep-cultivation of Planctomycetes and their phenomic and genomic characterization uncovers novel biology.</title>
        <authorList>
            <person name="Wiegand S."/>
            <person name="Jogler M."/>
            <person name="Boedeker C."/>
            <person name="Pinto D."/>
            <person name="Vollmers J."/>
            <person name="Rivas-Marin E."/>
            <person name="Kohn T."/>
            <person name="Peeters S.H."/>
            <person name="Heuer A."/>
            <person name="Rast P."/>
            <person name="Oberbeckmann S."/>
            <person name="Bunk B."/>
            <person name="Jeske O."/>
            <person name="Meyerdierks A."/>
            <person name="Storesund J.E."/>
            <person name="Kallscheuer N."/>
            <person name="Luecker S."/>
            <person name="Lage O.M."/>
            <person name="Pohl T."/>
            <person name="Merkel B.J."/>
            <person name="Hornburger P."/>
            <person name="Mueller R.-W."/>
            <person name="Bruemmer F."/>
            <person name="Labrenz M."/>
            <person name="Spormann A.M."/>
            <person name="Op den Camp H."/>
            <person name="Overmann J."/>
            <person name="Amann R."/>
            <person name="Jetten M.S.M."/>
            <person name="Mascher T."/>
            <person name="Medema M.H."/>
            <person name="Devos D.P."/>
            <person name="Kaster A.-K."/>
            <person name="Ovreas L."/>
            <person name="Rohde M."/>
            <person name="Galperin M.Y."/>
            <person name="Jogler C."/>
        </authorList>
    </citation>
    <scope>NUCLEOTIDE SEQUENCE [LARGE SCALE GENOMIC DNA]</scope>
    <source>
        <strain evidence="3 4">FF011L</strain>
    </source>
</reference>
<feature type="transmembrane region" description="Helical" evidence="2">
    <location>
        <begin position="117"/>
        <end position="150"/>
    </location>
</feature>
<feature type="region of interest" description="Disordered" evidence="1">
    <location>
        <begin position="1"/>
        <end position="21"/>
    </location>
</feature>
<dbReference type="RefSeq" id="WP_145352213.1">
    <property type="nucleotide sequence ID" value="NZ_CP036262.1"/>
</dbReference>
<proteinExistence type="predicted"/>
<accession>A0A517MH36</accession>
<evidence type="ECO:0000256" key="2">
    <source>
        <dbReference type="SAM" id="Phobius"/>
    </source>
</evidence>
<keyword evidence="2" id="KW-1133">Transmembrane helix</keyword>
<keyword evidence="2" id="KW-0812">Transmembrane</keyword>
<protein>
    <submittedName>
        <fullName evidence="3">Uncharacterized protein</fullName>
    </submittedName>
</protein>
<dbReference type="Proteomes" id="UP000320672">
    <property type="component" value="Chromosome"/>
</dbReference>
<feature type="transmembrane region" description="Helical" evidence="2">
    <location>
        <begin position="45"/>
        <end position="73"/>
    </location>
</feature>
<name>A0A517MH36_9BACT</name>
<dbReference type="OrthoDB" id="276650at2"/>
<sequence>MSNPSGSNPPHNPYTTEHSSAQPYAPNGSPAFVQPSNIVQQVLPFGILLMIHGGIVLMLGFCAAMFPVIALIAQVEPDEEMWMVVGVYGVIASGLFLIGTLQMLAGWKAIQFRNPFWVYTGFGALSLGLFTCYCTPTSLGLLIWGVILMVHNDVKYAFELGKTMNRTEVLAVFDQRQQSFSQPNRGQEVPPQI</sequence>
<dbReference type="KEGG" id="rml:FF011L_29690"/>
<evidence type="ECO:0000313" key="3">
    <source>
        <dbReference type="EMBL" id="QDS94191.1"/>
    </source>
</evidence>
<dbReference type="EMBL" id="CP036262">
    <property type="protein sequence ID" value="QDS94191.1"/>
    <property type="molecule type" value="Genomic_DNA"/>
</dbReference>
<gene>
    <name evidence="3" type="ORF">FF011L_29690</name>
</gene>
<dbReference type="AlphaFoldDB" id="A0A517MH36"/>
<keyword evidence="2" id="KW-0472">Membrane</keyword>
<keyword evidence="4" id="KW-1185">Reference proteome</keyword>